<dbReference type="PRINTS" id="PR00081">
    <property type="entry name" value="GDHRDH"/>
</dbReference>
<dbReference type="CDD" id="cd05233">
    <property type="entry name" value="SDR_c"/>
    <property type="match status" value="1"/>
</dbReference>
<dbReference type="Pfam" id="PF13561">
    <property type="entry name" value="adh_short_C2"/>
    <property type="match status" value="1"/>
</dbReference>
<gene>
    <name evidence="3" type="ORF">SSPO_026090</name>
</gene>
<evidence type="ECO:0000313" key="3">
    <source>
        <dbReference type="EMBL" id="BBJ39891.1"/>
    </source>
</evidence>
<accession>A0A499URN5</accession>
<protein>
    <submittedName>
        <fullName evidence="3">Uncharacterized protein</fullName>
    </submittedName>
</protein>
<dbReference type="SUPFAM" id="SSF51735">
    <property type="entry name" value="NAD(P)-binding Rossmann-fold domains"/>
    <property type="match status" value="1"/>
</dbReference>
<comment type="similarity">
    <text evidence="1">Belongs to the short-chain dehydrogenases/reductases (SDR) family.</text>
</comment>
<dbReference type="Proteomes" id="UP000463951">
    <property type="component" value="Chromosome"/>
</dbReference>
<dbReference type="EMBL" id="AP019620">
    <property type="protein sequence ID" value="BBJ39891.1"/>
    <property type="molecule type" value="Genomic_DNA"/>
</dbReference>
<keyword evidence="2" id="KW-0560">Oxidoreductase</keyword>
<sequence length="120" mass="12477">MNVGSVSGLGGDWGLAAYNATKGAVVNLTHSMALDHGVEGVRVNAVHPSLTATEMATPVVESETAMAAFRQRIPMQRAAQPEEVADAIAFLASADARFVNGVQLPVDGGLRASSGRPRMF</sequence>
<name>A0A499URN5_9ACTN</name>
<dbReference type="Gene3D" id="3.40.50.720">
    <property type="entry name" value="NAD(P)-binding Rossmann-like Domain"/>
    <property type="match status" value="1"/>
</dbReference>
<dbReference type="GO" id="GO:0016491">
    <property type="term" value="F:oxidoreductase activity"/>
    <property type="evidence" value="ECO:0007669"/>
    <property type="project" value="UniProtKB-KW"/>
</dbReference>
<evidence type="ECO:0000256" key="1">
    <source>
        <dbReference type="ARBA" id="ARBA00006484"/>
    </source>
</evidence>
<dbReference type="InterPro" id="IPR002347">
    <property type="entry name" value="SDR_fam"/>
</dbReference>
<dbReference type="PANTHER" id="PTHR24321">
    <property type="entry name" value="DEHYDROGENASES, SHORT CHAIN"/>
    <property type="match status" value="1"/>
</dbReference>
<organism evidence="3 4">
    <name type="scientific">Streptomyces antimycoticus</name>
    <dbReference type="NCBI Taxonomy" id="68175"/>
    <lineage>
        <taxon>Bacteria</taxon>
        <taxon>Bacillati</taxon>
        <taxon>Actinomycetota</taxon>
        <taxon>Actinomycetes</taxon>
        <taxon>Kitasatosporales</taxon>
        <taxon>Streptomycetaceae</taxon>
        <taxon>Streptomyces</taxon>
        <taxon>Streptomyces violaceusniger group</taxon>
    </lineage>
</organism>
<dbReference type="PROSITE" id="PS00061">
    <property type="entry name" value="ADH_SHORT"/>
    <property type="match status" value="1"/>
</dbReference>
<dbReference type="PANTHER" id="PTHR24321:SF8">
    <property type="entry name" value="ESTRADIOL 17-BETA-DEHYDROGENASE 8-RELATED"/>
    <property type="match status" value="1"/>
</dbReference>
<dbReference type="InterPro" id="IPR036291">
    <property type="entry name" value="NAD(P)-bd_dom_sf"/>
</dbReference>
<proteinExistence type="inferred from homology"/>
<reference evidence="3 4" key="1">
    <citation type="journal article" date="2020" name="Int. J. Syst. Evol. Microbiol.">
        <title>Reclassification of Streptomyces castelarensis and Streptomyces sporoclivatus as later heterotypic synonyms of Streptomyces antimycoticus.</title>
        <authorList>
            <person name="Komaki H."/>
            <person name="Tamura T."/>
        </authorList>
    </citation>
    <scope>NUCLEOTIDE SEQUENCE [LARGE SCALE GENOMIC DNA]</scope>
    <source>
        <strain evidence="3 4">NBRC 100767</strain>
    </source>
</reference>
<dbReference type="InterPro" id="IPR020904">
    <property type="entry name" value="Sc_DH/Rdtase_CS"/>
</dbReference>
<dbReference type="AlphaFoldDB" id="A0A499URN5"/>
<evidence type="ECO:0000256" key="2">
    <source>
        <dbReference type="ARBA" id="ARBA00023002"/>
    </source>
</evidence>
<evidence type="ECO:0000313" key="4">
    <source>
        <dbReference type="Proteomes" id="UP000463951"/>
    </source>
</evidence>